<evidence type="ECO:0000256" key="2">
    <source>
        <dbReference type="ARBA" id="ARBA00006889"/>
    </source>
</evidence>
<evidence type="ECO:0000256" key="4">
    <source>
        <dbReference type="ARBA" id="ARBA00022729"/>
    </source>
</evidence>
<dbReference type="GeneID" id="101726151"/>
<feature type="domain" description="Lipocalin/cytosolic fatty-acid binding" evidence="7">
    <location>
        <begin position="52"/>
        <end position="189"/>
    </location>
</feature>
<dbReference type="GO" id="GO:0036094">
    <property type="term" value="F:small molecule binding"/>
    <property type="evidence" value="ECO:0007669"/>
    <property type="project" value="InterPro"/>
</dbReference>
<evidence type="ECO:0000313" key="8">
    <source>
        <dbReference type="Proteomes" id="UP000694906"/>
    </source>
</evidence>
<feature type="signal peptide" evidence="6">
    <location>
        <begin position="1"/>
        <end position="19"/>
    </location>
</feature>
<evidence type="ECO:0000256" key="3">
    <source>
        <dbReference type="ARBA" id="ARBA00022525"/>
    </source>
</evidence>
<accession>A0AAX6PEK3</accession>
<dbReference type="Gene3D" id="2.40.128.20">
    <property type="match status" value="2"/>
</dbReference>
<gene>
    <name evidence="9" type="primary">LOC101726151</name>
</gene>
<dbReference type="PANTHER" id="PTHR11430">
    <property type="entry name" value="LIPOCALIN"/>
    <property type="match status" value="1"/>
</dbReference>
<proteinExistence type="inferred from homology"/>
<dbReference type="InterPro" id="IPR002345">
    <property type="entry name" value="Lipocalin"/>
</dbReference>
<keyword evidence="3" id="KW-0964">Secreted</keyword>
<dbReference type="InterPro" id="IPR012674">
    <property type="entry name" value="Calycin"/>
</dbReference>
<reference evidence="9" key="1">
    <citation type="submission" date="2025-08" db="UniProtKB">
        <authorList>
            <consortium name="RefSeq"/>
        </authorList>
    </citation>
    <scope>IDENTIFICATION</scope>
</reference>
<comment type="subcellular location">
    <subcellularLocation>
        <location evidence="1">Secreted</location>
    </subcellularLocation>
</comment>
<dbReference type="PRINTS" id="PR01175">
    <property type="entry name" value="VNEBNERGLAND"/>
</dbReference>
<evidence type="ECO:0000256" key="6">
    <source>
        <dbReference type="SAM" id="SignalP"/>
    </source>
</evidence>
<comment type="similarity">
    <text evidence="2">Belongs to the calycin superfamily. Lipocalin family.</text>
</comment>
<evidence type="ECO:0000313" key="9">
    <source>
        <dbReference type="RefSeq" id="XP_004849649.1"/>
    </source>
</evidence>
<dbReference type="SUPFAM" id="SSF50814">
    <property type="entry name" value="Lipocalins"/>
    <property type="match status" value="2"/>
</dbReference>
<evidence type="ECO:0000256" key="1">
    <source>
        <dbReference type="ARBA" id="ARBA00004613"/>
    </source>
</evidence>
<dbReference type="PANTHER" id="PTHR11430:SF129">
    <property type="entry name" value="ODORANT-BINDING PROTEIN 2A-RELATED"/>
    <property type="match status" value="1"/>
</dbReference>
<dbReference type="InterPro" id="IPR000566">
    <property type="entry name" value="Lipocln_cytosolic_FA-bd_dom"/>
</dbReference>
<keyword evidence="4 6" id="KW-0732">Signal</keyword>
<dbReference type="GO" id="GO:0005615">
    <property type="term" value="C:extracellular space"/>
    <property type="evidence" value="ECO:0007669"/>
    <property type="project" value="TreeGrafter"/>
</dbReference>
<protein>
    <submittedName>
        <fullName evidence="9">Odorant-binding protein 2a</fullName>
    </submittedName>
</protein>
<feature type="region of interest" description="Disordered" evidence="5">
    <location>
        <begin position="257"/>
        <end position="283"/>
    </location>
</feature>
<dbReference type="KEGG" id="hgl:101726151"/>
<dbReference type="RefSeq" id="XP_004849649.1">
    <property type="nucleotide sequence ID" value="XM_004849592.1"/>
</dbReference>
<dbReference type="CDD" id="cd19414">
    <property type="entry name" value="lipocalin_1_3_4_13-like"/>
    <property type="match status" value="1"/>
</dbReference>
<feature type="chain" id="PRO_5043343508" evidence="6">
    <location>
        <begin position="20"/>
        <end position="283"/>
    </location>
</feature>
<organism evidence="8 9">
    <name type="scientific">Heterocephalus glaber</name>
    <name type="common">Naked mole rat</name>
    <dbReference type="NCBI Taxonomy" id="10181"/>
    <lineage>
        <taxon>Eukaryota</taxon>
        <taxon>Metazoa</taxon>
        <taxon>Chordata</taxon>
        <taxon>Craniata</taxon>
        <taxon>Vertebrata</taxon>
        <taxon>Euteleostomi</taxon>
        <taxon>Mammalia</taxon>
        <taxon>Eutheria</taxon>
        <taxon>Euarchontoglires</taxon>
        <taxon>Glires</taxon>
        <taxon>Rodentia</taxon>
        <taxon>Hystricomorpha</taxon>
        <taxon>Bathyergidae</taxon>
        <taxon>Heterocephalus</taxon>
    </lineage>
</organism>
<sequence>MKTPQLAILLLGLEATLEAQDPLFFHPEQRNVVGEKLAWVMLGSWLSLLQFTGTWYMKAAVAKKTPPERKKPWKMSPMTVTALEDGKWEAKITFMKKGQCHEKKIMMQKTEEPGKYSALQGKKLIYVEQLPVKDHYIFYCEDQRFRKTFAMGKLMGRTPEENPEALEEFKKFMKREGLPQDNIVIPEQKGWKHTIYVYFLPGKNHAIAYFKGYMNYMYYQMMMVMAHTLDEDPKALGMFQEFVDSKNLKINELINPPRTDACRTRNGKRTGPSSHVSPSFCCQ</sequence>
<dbReference type="Proteomes" id="UP000694906">
    <property type="component" value="Unplaced"/>
</dbReference>
<name>A0AAX6PEK3_HETGA</name>
<dbReference type="Pfam" id="PF00061">
    <property type="entry name" value="Lipocalin"/>
    <property type="match status" value="1"/>
</dbReference>
<dbReference type="InterPro" id="IPR002450">
    <property type="entry name" value="von_Ebner_gland"/>
</dbReference>
<evidence type="ECO:0000256" key="5">
    <source>
        <dbReference type="SAM" id="MobiDB-lite"/>
    </source>
</evidence>
<dbReference type="AlphaFoldDB" id="A0AAX6PEK3"/>
<keyword evidence="8" id="KW-1185">Reference proteome</keyword>
<evidence type="ECO:0000259" key="7">
    <source>
        <dbReference type="Pfam" id="PF00061"/>
    </source>
</evidence>